<organism evidence="1 2">
    <name type="scientific">Ferranicluibacter rubi</name>
    <dbReference type="NCBI Taxonomy" id="2715133"/>
    <lineage>
        <taxon>Bacteria</taxon>
        <taxon>Pseudomonadati</taxon>
        <taxon>Pseudomonadota</taxon>
        <taxon>Alphaproteobacteria</taxon>
        <taxon>Hyphomicrobiales</taxon>
        <taxon>Rhizobiaceae</taxon>
        <taxon>Ferranicluibacter</taxon>
    </lineage>
</organism>
<evidence type="ECO:0000313" key="1">
    <source>
        <dbReference type="EMBL" id="NHT77624.1"/>
    </source>
</evidence>
<gene>
    <name evidence="1" type="ORF">G8E10_18110</name>
</gene>
<keyword evidence="2" id="KW-1185">Reference proteome</keyword>
<evidence type="ECO:0000313" key="2">
    <source>
        <dbReference type="Proteomes" id="UP001155840"/>
    </source>
</evidence>
<reference evidence="1" key="1">
    <citation type="submission" date="2020-03" db="EMBL/GenBank/DDBJ databases">
        <title>Ferranicluibacter endophyticum gen. nov., sp. nov., a new genus isolated from Rubus ulmifolius Schott. stem.</title>
        <authorList>
            <person name="Roca-Couso R."/>
            <person name="Flores-Felix J.D."/>
            <person name="Igual J.M."/>
            <person name="Rivas R."/>
        </authorList>
    </citation>
    <scope>NUCLEOTIDE SEQUENCE</scope>
    <source>
        <strain evidence="1">CRRU44</strain>
    </source>
</reference>
<sequence>MGPDRALECQEKFNVPVTRLIDDAVLAGWRIPEVFDAMEEVIRNRRRSYAEAPDPADSLLEIAMPPDLDGATANL</sequence>
<dbReference type="EMBL" id="JAANCM010000010">
    <property type="protein sequence ID" value="NHT77624.1"/>
    <property type="molecule type" value="Genomic_DNA"/>
</dbReference>
<comment type="caution">
    <text evidence="1">The sequence shown here is derived from an EMBL/GenBank/DDBJ whole genome shotgun (WGS) entry which is preliminary data.</text>
</comment>
<dbReference type="AlphaFoldDB" id="A0AA43ZH98"/>
<accession>A0AA43ZH98</accession>
<name>A0AA43ZH98_9HYPH</name>
<dbReference type="Proteomes" id="UP001155840">
    <property type="component" value="Unassembled WGS sequence"/>
</dbReference>
<proteinExistence type="predicted"/>
<protein>
    <submittedName>
        <fullName evidence="1">Uncharacterized protein</fullName>
    </submittedName>
</protein>